<dbReference type="PROSITE" id="PS50072">
    <property type="entry name" value="CSA_PPIASE_2"/>
    <property type="match status" value="1"/>
</dbReference>
<reference evidence="4 5" key="1">
    <citation type="submission" date="2019-03" db="EMBL/GenBank/DDBJ databases">
        <title>Genomic Encyclopedia of Type Strains, Phase III (KMG-III): the genomes of soil and plant-associated and newly described type strains.</title>
        <authorList>
            <person name="Whitman W."/>
        </authorList>
    </citation>
    <scope>NUCLEOTIDE SEQUENCE [LARGE SCALE GENOMIC DNA]</scope>
    <source>
        <strain evidence="4 5">VKMAc-2574</strain>
    </source>
</reference>
<name>A0ABY2F9H2_9ACTN</name>
<dbReference type="InterPro" id="IPR044666">
    <property type="entry name" value="Cyclophilin_A-like"/>
</dbReference>
<dbReference type="PANTHER" id="PTHR45625">
    <property type="entry name" value="PEPTIDYL-PROLYL CIS-TRANS ISOMERASE-RELATED"/>
    <property type="match status" value="1"/>
</dbReference>
<dbReference type="InterPro" id="IPR029000">
    <property type="entry name" value="Cyclophilin-like_dom_sf"/>
</dbReference>
<dbReference type="Pfam" id="PF00160">
    <property type="entry name" value="Pro_isomerase"/>
    <property type="match status" value="1"/>
</dbReference>
<protein>
    <submittedName>
        <fullName evidence="4">Peptidyl-prolyl cis-trans isomerase B (Cyclophilin B)</fullName>
    </submittedName>
</protein>
<dbReference type="Gene3D" id="2.40.100.10">
    <property type="entry name" value="Cyclophilin-like"/>
    <property type="match status" value="1"/>
</dbReference>
<organism evidence="4 5">
    <name type="scientific">Kribbella pratensis</name>
    <dbReference type="NCBI Taxonomy" id="2512112"/>
    <lineage>
        <taxon>Bacteria</taxon>
        <taxon>Bacillati</taxon>
        <taxon>Actinomycetota</taxon>
        <taxon>Actinomycetes</taxon>
        <taxon>Propionibacteriales</taxon>
        <taxon>Kribbellaceae</taxon>
        <taxon>Kribbella</taxon>
    </lineage>
</organism>
<keyword evidence="5" id="KW-1185">Reference proteome</keyword>
<sequence>MFESATNSLNNLCREQARYYGVVMKRSLTALIAAVLVATTLSTTTASATPAAKPVAKCEFTPTPENPAAKPVRIPSPVARAKGTVDVYFVTNYGPFVVRMDRANAPCGVHNFVHLVKSRFYDATQCFRLTNSSRLGVLQCGDIYRQEEGGPGYKFPDEVTGQETYPRGTVAYGNQGPGTNGSEFFVVHSFANIAPNYTVLGHVIAGMSTFDRMVAAGIADPDQDGPPAKPIRIYKVWTH</sequence>
<keyword evidence="4" id="KW-0413">Isomerase</keyword>
<feature type="chain" id="PRO_5046328317" evidence="2">
    <location>
        <begin position="49"/>
        <end position="239"/>
    </location>
</feature>
<dbReference type="SUPFAM" id="SSF50891">
    <property type="entry name" value="Cyclophilin-like"/>
    <property type="match status" value="1"/>
</dbReference>
<comment type="function">
    <text evidence="1">PPIases accelerate the folding of proteins. It catalyzes the cis-trans isomerization of proline imidic peptide bonds in oligopeptides.</text>
</comment>
<dbReference type="CDD" id="cd00317">
    <property type="entry name" value="cyclophilin"/>
    <property type="match status" value="1"/>
</dbReference>
<dbReference type="InterPro" id="IPR002130">
    <property type="entry name" value="Cyclophilin-type_PPIase_dom"/>
</dbReference>
<feature type="signal peptide" evidence="2">
    <location>
        <begin position="1"/>
        <end position="48"/>
    </location>
</feature>
<feature type="domain" description="PPIase cyclophilin-type" evidence="3">
    <location>
        <begin position="91"/>
        <end position="238"/>
    </location>
</feature>
<keyword evidence="2" id="KW-0732">Signal</keyword>
<dbReference type="Proteomes" id="UP000295060">
    <property type="component" value="Unassembled WGS sequence"/>
</dbReference>
<evidence type="ECO:0000313" key="5">
    <source>
        <dbReference type="Proteomes" id="UP000295060"/>
    </source>
</evidence>
<dbReference type="EMBL" id="SODU01000003">
    <property type="protein sequence ID" value="TDW87159.1"/>
    <property type="molecule type" value="Genomic_DNA"/>
</dbReference>
<evidence type="ECO:0000256" key="1">
    <source>
        <dbReference type="ARBA" id="ARBA00002388"/>
    </source>
</evidence>
<dbReference type="GO" id="GO:0016853">
    <property type="term" value="F:isomerase activity"/>
    <property type="evidence" value="ECO:0007669"/>
    <property type="project" value="UniProtKB-KW"/>
</dbReference>
<accession>A0ABY2F9H2</accession>
<evidence type="ECO:0000256" key="2">
    <source>
        <dbReference type="SAM" id="SignalP"/>
    </source>
</evidence>
<evidence type="ECO:0000259" key="3">
    <source>
        <dbReference type="PROSITE" id="PS50072"/>
    </source>
</evidence>
<comment type="caution">
    <text evidence="4">The sequence shown here is derived from an EMBL/GenBank/DDBJ whole genome shotgun (WGS) entry which is preliminary data.</text>
</comment>
<proteinExistence type="predicted"/>
<gene>
    <name evidence="4" type="ORF">EV137_5231</name>
</gene>
<evidence type="ECO:0000313" key="4">
    <source>
        <dbReference type="EMBL" id="TDW87159.1"/>
    </source>
</evidence>
<dbReference type="PANTHER" id="PTHR45625:SF3">
    <property type="entry name" value="PEPTIDYL-PROLYL CIS-TRANS ISOMERASE B-RELATED"/>
    <property type="match status" value="1"/>
</dbReference>